<keyword evidence="1" id="KW-0812">Transmembrane</keyword>
<organism evidence="2 3">
    <name type="scientific">Pacificispira spongiicola</name>
    <dbReference type="NCBI Taxonomy" id="2729598"/>
    <lineage>
        <taxon>Bacteria</taxon>
        <taxon>Pseudomonadati</taxon>
        <taxon>Pseudomonadota</taxon>
        <taxon>Alphaproteobacteria</taxon>
        <taxon>Rhodospirillales</taxon>
        <taxon>Rhodospirillaceae</taxon>
        <taxon>Pacificispira</taxon>
    </lineage>
</organism>
<feature type="transmembrane region" description="Helical" evidence="1">
    <location>
        <begin position="113"/>
        <end position="136"/>
    </location>
</feature>
<sequence>MSGTAPHMPMSLADLRTRIWEVHGVTVGEDDPVMVLHTIHSAFLDDYQAMLDRHHEAMRSSVGEIIRELSATLSETVETFQSETLTESLRDKIAQISEQARIADQAKAGMRRIVWAVGALSLVTCGAAALSLFFFLQLVK</sequence>
<accession>A0A7Y0E3D9</accession>
<protein>
    <recommendedName>
        <fullName evidence="4">Conjugal transfer protein TraM</fullName>
    </recommendedName>
</protein>
<evidence type="ECO:0000256" key="1">
    <source>
        <dbReference type="SAM" id="Phobius"/>
    </source>
</evidence>
<dbReference type="GO" id="GO:0009372">
    <property type="term" value="P:quorum sensing"/>
    <property type="evidence" value="ECO:0007669"/>
    <property type="project" value="InterPro"/>
</dbReference>
<name>A0A7Y0E3D9_9PROT</name>
<dbReference type="Pfam" id="PF11657">
    <property type="entry name" value="Activator-TraM"/>
    <property type="match status" value="1"/>
</dbReference>
<dbReference type="Proteomes" id="UP000539372">
    <property type="component" value="Unassembled WGS sequence"/>
</dbReference>
<keyword evidence="1" id="KW-1133">Transmembrane helix</keyword>
<comment type="caution">
    <text evidence="2">The sequence shown here is derived from an EMBL/GenBank/DDBJ whole genome shotgun (WGS) entry which is preliminary data.</text>
</comment>
<dbReference type="InterPro" id="IPR028140">
    <property type="entry name" value="TraM"/>
</dbReference>
<gene>
    <name evidence="2" type="ORF">HH303_18480</name>
</gene>
<reference evidence="2 3" key="1">
    <citation type="submission" date="2020-04" db="EMBL/GenBank/DDBJ databases">
        <title>Rhodospirillaceae bacterium KN72 isolated from deep sea.</title>
        <authorList>
            <person name="Zhang D.-C."/>
        </authorList>
    </citation>
    <scope>NUCLEOTIDE SEQUENCE [LARGE SCALE GENOMIC DNA]</scope>
    <source>
        <strain evidence="2 3">KN72</strain>
    </source>
</reference>
<dbReference type="AlphaFoldDB" id="A0A7Y0E3D9"/>
<keyword evidence="3" id="KW-1185">Reference proteome</keyword>
<dbReference type="EMBL" id="JABBNT010000006">
    <property type="protein sequence ID" value="NMM46484.1"/>
    <property type="molecule type" value="Genomic_DNA"/>
</dbReference>
<dbReference type="RefSeq" id="WP_169626883.1">
    <property type="nucleotide sequence ID" value="NZ_JABBNT010000006.1"/>
</dbReference>
<keyword evidence="1" id="KW-0472">Membrane</keyword>
<evidence type="ECO:0000313" key="2">
    <source>
        <dbReference type="EMBL" id="NMM46484.1"/>
    </source>
</evidence>
<evidence type="ECO:0000313" key="3">
    <source>
        <dbReference type="Proteomes" id="UP000539372"/>
    </source>
</evidence>
<proteinExistence type="predicted"/>
<evidence type="ECO:0008006" key="4">
    <source>
        <dbReference type="Google" id="ProtNLM"/>
    </source>
</evidence>